<dbReference type="InterPro" id="IPR036770">
    <property type="entry name" value="Ankyrin_rpt-contain_sf"/>
</dbReference>
<dbReference type="EMBL" id="JANTQA010000042">
    <property type="protein sequence ID" value="KAJ3434900.1"/>
    <property type="molecule type" value="Genomic_DNA"/>
</dbReference>
<dbReference type="SMART" id="SM00248">
    <property type="entry name" value="ANK"/>
    <property type="match status" value="5"/>
</dbReference>
<dbReference type="PRINTS" id="PR01415">
    <property type="entry name" value="ANKYRIN"/>
</dbReference>
<evidence type="ECO:0000256" key="1">
    <source>
        <dbReference type="PROSITE-ProRule" id="PRU00023"/>
    </source>
</evidence>
<protein>
    <submittedName>
        <fullName evidence="2">Ankyrin repeat ph and sec7 domain containing protein secg-related</fullName>
    </submittedName>
</protein>
<dbReference type="PROSITE" id="PS50297">
    <property type="entry name" value="ANK_REP_REGION"/>
    <property type="match status" value="1"/>
</dbReference>
<dbReference type="PROSITE" id="PS50088">
    <property type="entry name" value="ANK_REPEAT"/>
    <property type="match status" value="1"/>
</dbReference>
<dbReference type="PANTHER" id="PTHR46224:SF64">
    <property type="entry name" value="IQ MOTIF AND ANKYRIN REPEAT DOMAIN-CONTAINING PROTEIN 1"/>
    <property type="match status" value="1"/>
</dbReference>
<dbReference type="Gene3D" id="1.25.40.20">
    <property type="entry name" value="Ankyrin repeat-containing domain"/>
    <property type="match status" value="1"/>
</dbReference>
<evidence type="ECO:0000313" key="3">
    <source>
        <dbReference type="Proteomes" id="UP001146793"/>
    </source>
</evidence>
<dbReference type="InterPro" id="IPR051616">
    <property type="entry name" value="Cul2-RING_E3_ligase_SR"/>
</dbReference>
<dbReference type="PANTHER" id="PTHR46224">
    <property type="entry name" value="ANKYRIN REPEAT FAMILY PROTEIN"/>
    <property type="match status" value="1"/>
</dbReference>
<dbReference type="AlphaFoldDB" id="A0AAV7Z1H5"/>
<dbReference type="Proteomes" id="UP001146793">
    <property type="component" value="Unassembled WGS sequence"/>
</dbReference>
<dbReference type="InterPro" id="IPR002110">
    <property type="entry name" value="Ankyrin_rpt"/>
</dbReference>
<dbReference type="SUPFAM" id="SSF48403">
    <property type="entry name" value="Ankyrin repeat"/>
    <property type="match status" value="1"/>
</dbReference>
<evidence type="ECO:0000313" key="2">
    <source>
        <dbReference type="EMBL" id="KAJ3434900.1"/>
    </source>
</evidence>
<reference evidence="2" key="1">
    <citation type="submission" date="2022-08" db="EMBL/GenBank/DDBJ databases">
        <title>Novel sulphate-reducing endosymbionts in the free-living metamonad Anaeramoeba.</title>
        <authorList>
            <person name="Jerlstrom-Hultqvist J."/>
            <person name="Cepicka I."/>
            <person name="Gallot-Lavallee L."/>
            <person name="Salas-Leiva D."/>
            <person name="Curtis B.A."/>
            <person name="Zahonova K."/>
            <person name="Pipaliya S."/>
            <person name="Dacks J."/>
            <person name="Roger A.J."/>
        </authorList>
    </citation>
    <scope>NUCLEOTIDE SEQUENCE</scope>
    <source>
        <strain evidence="2">Busselton2</strain>
    </source>
</reference>
<dbReference type="Pfam" id="PF12796">
    <property type="entry name" value="Ank_2"/>
    <property type="match status" value="1"/>
</dbReference>
<proteinExistence type="predicted"/>
<gene>
    <name evidence="2" type="ORF">M0812_02025</name>
</gene>
<comment type="caution">
    <text evidence="2">The sequence shown here is derived from an EMBL/GenBank/DDBJ whole genome shotgun (WGS) entry which is preliminary data.</text>
</comment>
<accession>A0AAV7Z1H5</accession>
<name>A0AAV7Z1H5_9EUKA</name>
<feature type="repeat" description="ANK" evidence="1">
    <location>
        <begin position="295"/>
        <end position="329"/>
    </location>
</feature>
<organism evidence="2 3">
    <name type="scientific">Anaeramoeba flamelloides</name>
    <dbReference type="NCBI Taxonomy" id="1746091"/>
    <lineage>
        <taxon>Eukaryota</taxon>
        <taxon>Metamonada</taxon>
        <taxon>Anaeramoebidae</taxon>
        <taxon>Anaeramoeba</taxon>
    </lineage>
</organism>
<keyword evidence="1" id="KW-0040">ANK repeat</keyword>
<sequence length="375" mass="43529">MDFWNKKKNRLTLTKAPKNVVIDFIKNNCDENPGLPIVELLLRKKYEQFWIKFGMDHKGSLSKKSTKGHSCLEVLLKRSKIEESYEDIEYMLKAGLDPNQMNSQKVSCFFYLCQQPNLPIKFFELFFRYEADPNKRCEGSRREMTPFSLLLLKEQDEDIALWKLFLENGSNPLLRLRNKEGNLLSLMLSKTTLPKISTLKLLTEHGYPLTRQPGDGPLLSLLCNKNLNQDFLEYMLQIGAEMNPKFKSVNIFNYDFYQQQFILETPLCQSIIHNHLPNIKLFLKNGADPNLKSAGGNAPLHNALIYGSLNLDLLKLLVEYGADLNLKNKYGLTLLTLLIVQHYYNFFPEEKKKHGQKRINLIRSGWIGNYDQLLK</sequence>